<feature type="domain" description="CobW/HypB/UreG nucleotide-binding" evidence="9">
    <location>
        <begin position="41"/>
        <end position="229"/>
    </location>
</feature>
<dbReference type="PANTHER" id="PTHR13748:SF31">
    <property type="entry name" value="ZINC-REGULATED GTPASE METALLOPROTEIN ACTIVATOR 1A-RELATED"/>
    <property type="match status" value="1"/>
</dbReference>
<feature type="compositionally biased region" description="Polar residues" evidence="8">
    <location>
        <begin position="16"/>
        <end position="26"/>
    </location>
</feature>
<gene>
    <name evidence="11" type="ORF">GH714_030012</name>
</gene>
<keyword evidence="1" id="KW-0547">Nucleotide-binding</keyword>
<comment type="caution">
    <text evidence="11">The sequence shown here is derived from an EMBL/GenBank/DDBJ whole genome shotgun (WGS) entry which is preliminary data.</text>
</comment>
<protein>
    <recommendedName>
        <fullName evidence="13">CobW C-terminal domain-containing protein</fullName>
    </recommendedName>
</protein>
<organism evidence="11 12">
    <name type="scientific">Hevea brasiliensis</name>
    <name type="common">Para rubber tree</name>
    <name type="synonym">Siphonia brasiliensis</name>
    <dbReference type="NCBI Taxonomy" id="3981"/>
    <lineage>
        <taxon>Eukaryota</taxon>
        <taxon>Viridiplantae</taxon>
        <taxon>Streptophyta</taxon>
        <taxon>Embryophyta</taxon>
        <taxon>Tracheophyta</taxon>
        <taxon>Spermatophyta</taxon>
        <taxon>Magnoliopsida</taxon>
        <taxon>eudicotyledons</taxon>
        <taxon>Gunneridae</taxon>
        <taxon>Pentapetalae</taxon>
        <taxon>rosids</taxon>
        <taxon>fabids</taxon>
        <taxon>Malpighiales</taxon>
        <taxon>Euphorbiaceae</taxon>
        <taxon>Crotonoideae</taxon>
        <taxon>Micrandreae</taxon>
        <taxon>Hevea</taxon>
    </lineage>
</organism>
<feature type="domain" description="CobW C-terminal" evidence="10">
    <location>
        <begin position="332"/>
        <end position="374"/>
    </location>
</feature>
<evidence type="ECO:0000256" key="6">
    <source>
        <dbReference type="ARBA" id="ARBA00034320"/>
    </source>
</evidence>
<evidence type="ECO:0000313" key="11">
    <source>
        <dbReference type="EMBL" id="KAF2294993.1"/>
    </source>
</evidence>
<dbReference type="InterPro" id="IPR011629">
    <property type="entry name" value="CobW-like_C"/>
</dbReference>
<keyword evidence="3" id="KW-0862">Zinc</keyword>
<dbReference type="CDD" id="cd03112">
    <property type="entry name" value="CobW-like"/>
    <property type="match status" value="1"/>
</dbReference>
<keyword evidence="2" id="KW-0378">Hydrolase</keyword>
<dbReference type="PANTHER" id="PTHR13748">
    <property type="entry name" value="COBW-RELATED"/>
    <property type="match status" value="1"/>
</dbReference>
<evidence type="ECO:0000256" key="1">
    <source>
        <dbReference type="ARBA" id="ARBA00022741"/>
    </source>
</evidence>
<keyword evidence="5" id="KW-0143">Chaperone</keyword>
<evidence type="ECO:0008006" key="13">
    <source>
        <dbReference type="Google" id="ProtNLM"/>
    </source>
</evidence>
<evidence type="ECO:0000259" key="9">
    <source>
        <dbReference type="Pfam" id="PF02492"/>
    </source>
</evidence>
<dbReference type="Pfam" id="PF07683">
    <property type="entry name" value="CobW_C"/>
    <property type="match status" value="1"/>
</dbReference>
<comment type="catalytic activity">
    <reaction evidence="7">
        <text>GTP + H2O = GDP + phosphate + H(+)</text>
        <dbReference type="Rhea" id="RHEA:19669"/>
        <dbReference type="ChEBI" id="CHEBI:15377"/>
        <dbReference type="ChEBI" id="CHEBI:15378"/>
        <dbReference type="ChEBI" id="CHEBI:37565"/>
        <dbReference type="ChEBI" id="CHEBI:43474"/>
        <dbReference type="ChEBI" id="CHEBI:58189"/>
    </reaction>
    <physiologicalReaction direction="left-to-right" evidence="7">
        <dbReference type="Rhea" id="RHEA:19670"/>
    </physiologicalReaction>
</comment>
<evidence type="ECO:0000256" key="3">
    <source>
        <dbReference type="ARBA" id="ARBA00022833"/>
    </source>
</evidence>
<keyword evidence="4" id="KW-0342">GTP-binding</keyword>
<evidence type="ECO:0000256" key="7">
    <source>
        <dbReference type="ARBA" id="ARBA00049117"/>
    </source>
</evidence>
<keyword evidence="12" id="KW-1185">Reference proteome</keyword>
<evidence type="ECO:0000259" key="10">
    <source>
        <dbReference type="Pfam" id="PF07683"/>
    </source>
</evidence>
<dbReference type="GO" id="GO:0005525">
    <property type="term" value="F:GTP binding"/>
    <property type="evidence" value="ECO:0007669"/>
    <property type="project" value="UniProtKB-KW"/>
</dbReference>
<feature type="region of interest" description="Disordered" evidence="8">
    <location>
        <begin position="1"/>
        <end position="35"/>
    </location>
</feature>
<evidence type="ECO:0000256" key="4">
    <source>
        <dbReference type="ARBA" id="ARBA00023134"/>
    </source>
</evidence>
<dbReference type="GO" id="GO:0005737">
    <property type="term" value="C:cytoplasm"/>
    <property type="evidence" value="ECO:0007669"/>
    <property type="project" value="TreeGrafter"/>
</dbReference>
<evidence type="ECO:0000256" key="2">
    <source>
        <dbReference type="ARBA" id="ARBA00022801"/>
    </source>
</evidence>
<dbReference type="SUPFAM" id="SSF52540">
    <property type="entry name" value="P-loop containing nucleoside triphosphate hydrolases"/>
    <property type="match status" value="1"/>
</dbReference>
<dbReference type="InterPro" id="IPR036627">
    <property type="entry name" value="CobW-likC_sf"/>
</dbReference>
<dbReference type="Pfam" id="PF02492">
    <property type="entry name" value="cobW"/>
    <property type="match status" value="1"/>
</dbReference>
<dbReference type="InterPro" id="IPR027417">
    <property type="entry name" value="P-loop_NTPase"/>
</dbReference>
<sequence length="378" mass="42097">MEKEVDDPPVAVEIDQTGQQSYYHSQSDSKRPQTDDVSVGVTVITGYLGAGKSTLVNHILNSQHGKRIAVILNEFGEEIGVERAMINEGEGGALVEEWVELANGCICCTVKHSLVQALEQLVQMKESRLDHIIIETTGLANPAPLASVLWLDDQLESSVKLDSIITVVDAKNLPFQLNKHRDSSSFPEAFLQIAFADVVILNKVDLVSSEILEELEKEIHNINSLTNIIHSVRCEVDLSKILNCQAYDATHATHLEALLEESKSLSTRHLHDGGVRTVCICDSQQVDLDKVDSAIRNIVIPDRTMHWEFEIRIVNLLMIRGSDCNLTRQSLAVREIYDIVPARKWEGSENQMNKIVFIGHNLNEDVLLDSFRGCALTT</sequence>
<dbReference type="AlphaFoldDB" id="A0A6A6L4I4"/>
<proteinExistence type="inferred from homology"/>
<name>A0A6A6L4I4_HEVBR</name>
<dbReference type="InterPro" id="IPR051316">
    <property type="entry name" value="Zinc-reg_GTPase_activator"/>
</dbReference>
<dbReference type="Gene3D" id="3.30.1220.10">
    <property type="entry name" value="CobW-like, C-terminal domain"/>
    <property type="match status" value="1"/>
</dbReference>
<evidence type="ECO:0000313" key="12">
    <source>
        <dbReference type="Proteomes" id="UP000467840"/>
    </source>
</evidence>
<evidence type="ECO:0000256" key="5">
    <source>
        <dbReference type="ARBA" id="ARBA00023186"/>
    </source>
</evidence>
<accession>A0A6A6L4I4</accession>
<dbReference type="InterPro" id="IPR003495">
    <property type="entry name" value="CobW/HypB/UreG_nucleotide-bd"/>
</dbReference>
<dbReference type="GO" id="GO:0016787">
    <property type="term" value="F:hydrolase activity"/>
    <property type="evidence" value="ECO:0007669"/>
    <property type="project" value="UniProtKB-KW"/>
</dbReference>
<dbReference type="SUPFAM" id="SSF90002">
    <property type="entry name" value="Hypothetical protein YjiA, C-terminal domain"/>
    <property type="match status" value="1"/>
</dbReference>
<dbReference type="EMBL" id="JAAGAX010000013">
    <property type="protein sequence ID" value="KAF2294993.1"/>
    <property type="molecule type" value="Genomic_DNA"/>
</dbReference>
<reference evidence="11 12" key="1">
    <citation type="journal article" date="2020" name="Mol. Plant">
        <title>The Chromosome-Based Rubber Tree Genome Provides New Insights into Spurge Genome Evolution and Rubber Biosynthesis.</title>
        <authorList>
            <person name="Liu J."/>
            <person name="Shi C."/>
            <person name="Shi C.C."/>
            <person name="Li W."/>
            <person name="Zhang Q.J."/>
            <person name="Zhang Y."/>
            <person name="Li K."/>
            <person name="Lu H.F."/>
            <person name="Shi C."/>
            <person name="Zhu S.T."/>
            <person name="Xiao Z.Y."/>
            <person name="Nan H."/>
            <person name="Yue Y."/>
            <person name="Zhu X.G."/>
            <person name="Wu Y."/>
            <person name="Hong X.N."/>
            <person name="Fan G.Y."/>
            <person name="Tong Y."/>
            <person name="Zhang D."/>
            <person name="Mao C.L."/>
            <person name="Liu Y.L."/>
            <person name="Hao S.J."/>
            <person name="Liu W.Q."/>
            <person name="Lv M.Q."/>
            <person name="Zhang H.B."/>
            <person name="Liu Y."/>
            <person name="Hu-Tang G.R."/>
            <person name="Wang J.P."/>
            <person name="Wang J.H."/>
            <person name="Sun Y.H."/>
            <person name="Ni S.B."/>
            <person name="Chen W.B."/>
            <person name="Zhang X.C."/>
            <person name="Jiao Y.N."/>
            <person name="Eichler E.E."/>
            <person name="Li G.H."/>
            <person name="Liu X."/>
            <person name="Gao L.Z."/>
        </authorList>
    </citation>
    <scope>NUCLEOTIDE SEQUENCE [LARGE SCALE GENOMIC DNA]</scope>
    <source>
        <strain evidence="12">cv. GT1</strain>
        <tissue evidence="11">Leaf</tissue>
    </source>
</reference>
<comment type="similarity">
    <text evidence="6">Belongs to the SIMIBI class G3E GTPase family. ZNG1 subfamily.</text>
</comment>
<evidence type="ECO:0000256" key="8">
    <source>
        <dbReference type="SAM" id="MobiDB-lite"/>
    </source>
</evidence>
<dbReference type="Proteomes" id="UP000467840">
    <property type="component" value="Chromosome 7"/>
</dbReference>
<dbReference type="Gene3D" id="3.40.50.300">
    <property type="entry name" value="P-loop containing nucleotide triphosphate hydrolases"/>
    <property type="match status" value="1"/>
</dbReference>